<organism evidence="2 3">
    <name type="scientific">Candidatus Methylospira mobilis</name>
    <dbReference type="NCBI Taxonomy" id="1808979"/>
    <lineage>
        <taxon>Bacteria</taxon>
        <taxon>Pseudomonadati</taxon>
        <taxon>Pseudomonadota</taxon>
        <taxon>Gammaproteobacteria</taxon>
        <taxon>Methylococcales</taxon>
        <taxon>Methylococcaceae</taxon>
        <taxon>Candidatus Methylospira</taxon>
    </lineage>
</organism>
<sequence length="437" mass="48017">MQKAVEWPVKNMNELFTAQTPAKPVDLVALQDSLLRFTDSYVGSVSQSTGKLKRDGVALSREQQVALNLKLTSDMLSLATSANSLINLINMVVYVSTMRIMVGENWTPSQNGMDEMPLLAVLRDREENIWEIASQWLTAEQRLQLRQAIEQWRKIGSRTQQNSSGFASISLVNQILSDTEVKEATNKQSVFTLLDIDPLASLDPAAKELTETRLFGERTLFLSKRMPQIIAWQLEQLTAQSIEQPEVKAMVSSAEQIAAAGVRIGGVLEQAPSLIRSERKNLIAELNSAQAGLTALSVQFGSVFEQGGKMAEATGKTLEAFRALTVQLNENAGHTGSQTFDVHDYEVLAARVDTAAEHLTELLRALQPGLEPAAVAKLTALIGTLTQQTQQSGQAMIDYAYRKILTMVVLSVGVVSIFTVVTFFICKCISIKLNRTM</sequence>
<keyword evidence="1" id="KW-0472">Membrane</keyword>
<keyword evidence="1" id="KW-1133">Transmembrane helix</keyword>
<proteinExistence type="predicted"/>
<dbReference type="Proteomes" id="UP000325755">
    <property type="component" value="Chromosome"/>
</dbReference>
<gene>
    <name evidence="2" type="ORF">F6R98_14590</name>
</gene>
<name>A0A5Q0BIQ9_9GAMM</name>
<evidence type="ECO:0000313" key="2">
    <source>
        <dbReference type="EMBL" id="QFY43703.1"/>
    </source>
</evidence>
<dbReference type="OrthoDB" id="5560263at2"/>
<keyword evidence="1" id="KW-0812">Transmembrane</keyword>
<protein>
    <submittedName>
        <fullName evidence="2">Uncharacterized protein</fullName>
    </submittedName>
</protein>
<dbReference type="AlphaFoldDB" id="A0A5Q0BIQ9"/>
<evidence type="ECO:0000313" key="3">
    <source>
        <dbReference type="Proteomes" id="UP000325755"/>
    </source>
</evidence>
<reference evidence="2 3" key="1">
    <citation type="submission" date="2019-09" db="EMBL/GenBank/DDBJ databases">
        <title>Ecophysiology of the spiral-shaped methanotroph Methylospira mobilis as revealed by the complete genome sequence.</title>
        <authorList>
            <person name="Oshkin I.Y."/>
            <person name="Dedysh S.N."/>
            <person name="Miroshnikov K."/>
            <person name="Danilova O.V."/>
            <person name="Hakobyan A."/>
            <person name="Liesack W."/>
        </authorList>
    </citation>
    <scope>NUCLEOTIDE SEQUENCE [LARGE SCALE GENOMIC DNA]</scope>
    <source>
        <strain evidence="2 3">Shm1</strain>
    </source>
</reference>
<feature type="transmembrane region" description="Helical" evidence="1">
    <location>
        <begin position="404"/>
        <end position="426"/>
    </location>
</feature>
<keyword evidence="3" id="KW-1185">Reference proteome</keyword>
<evidence type="ECO:0000256" key="1">
    <source>
        <dbReference type="SAM" id="Phobius"/>
    </source>
</evidence>
<accession>A0A5Q0BIQ9</accession>
<dbReference type="EMBL" id="CP044205">
    <property type="protein sequence ID" value="QFY43703.1"/>
    <property type="molecule type" value="Genomic_DNA"/>
</dbReference>
<dbReference type="KEGG" id="mmob:F6R98_14590"/>
<dbReference type="InParanoid" id="A0A5Q0BIQ9"/>